<evidence type="ECO:0000256" key="1">
    <source>
        <dbReference type="SAM" id="Phobius"/>
    </source>
</evidence>
<comment type="caution">
    <text evidence="2">The sequence shown here is derived from an EMBL/GenBank/DDBJ whole genome shotgun (WGS) entry which is preliminary data.</text>
</comment>
<dbReference type="EMBL" id="JACYGY010000001">
    <property type="protein sequence ID" value="MBE9463554.1"/>
    <property type="molecule type" value="Genomic_DNA"/>
</dbReference>
<keyword evidence="1" id="KW-0472">Membrane</keyword>
<name>A0ABR9WEK1_9BACT</name>
<accession>A0ABR9WEK1</accession>
<keyword evidence="1" id="KW-1133">Transmembrane helix</keyword>
<dbReference type="Proteomes" id="UP000634134">
    <property type="component" value="Unassembled WGS sequence"/>
</dbReference>
<keyword evidence="1" id="KW-0812">Transmembrane</keyword>
<protein>
    <submittedName>
        <fullName evidence="2">Uncharacterized protein</fullName>
    </submittedName>
</protein>
<keyword evidence="3" id="KW-1185">Reference proteome</keyword>
<proteinExistence type="predicted"/>
<dbReference type="RefSeq" id="WP_194121677.1">
    <property type="nucleotide sequence ID" value="NZ_JACYGY010000001.1"/>
</dbReference>
<reference evidence="3" key="1">
    <citation type="submission" date="2023-07" db="EMBL/GenBank/DDBJ databases">
        <title>Dyadobacter sp. nov 'subterranea' isolated from contaminted grondwater.</title>
        <authorList>
            <person name="Szabo I."/>
            <person name="Al-Omari J."/>
            <person name="Szerdahelyi S.G."/>
            <person name="Rado J."/>
        </authorList>
    </citation>
    <scope>NUCLEOTIDE SEQUENCE [LARGE SCALE GENOMIC DNA]</scope>
    <source>
        <strain evidence="3">UP-52</strain>
    </source>
</reference>
<evidence type="ECO:0000313" key="3">
    <source>
        <dbReference type="Proteomes" id="UP000634134"/>
    </source>
</evidence>
<feature type="transmembrane region" description="Helical" evidence="1">
    <location>
        <begin position="9"/>
        <end position="28"/>
    </location>
</feature>
<sequence>MRWSNKKEWFYLAVTLLLLTCGVIYLVLQPSYDEHFINKLDSPKSFRLLSAKEEKDSIFIRVDGLSNSNYSLRLDLYSRDPHRKAYKHFYSELIQIPAGEIHAAFKRKLAGDSIGAQVTYLPQESKNAAGQIVLKTGFF</sequence>
<gene>
    <name evidence="2" type="ORF">IEE83_16830</name>
</gene>
<organism evidence="2 3">
    <name type="scientific">Dyadobacter subterraneus</name>
    <dbReference type="NCBI Taxonomy" id="2773304"/>
    <lineage>
        <taxon>Bacteria</taxon>
        <taxon>Pseudomonadati</taxon>
        <taxon>Bacteroidota</taxon>
        <taxon>Cytophagia</taxon>
        <taxon>Cytophagales</taxon>
        <taxon>Spirosomataceae</taxon>
        <taxon>Dyadobacter</taxon>
    </lineage>
</organism>
<evidence type="ECO:0000313" key="2">
    <source>
        <dbReference type="EMBL" id="MBE9463554.1"/>
    </source>
</evidence>